<dbReference type="PANTHER" id="PTHR47649:SF1">
    <property type="entry name" value="RIBONUCLEASE D"/>
    <property type="match status" value="1"/>
</dbReference>
<keyword evidence="2" id="KW-0819">tRNA processing</keyword>
<keyword evidence="5" id="KW-0269">Exonuclease</keyword>
<dbReference type="InterPro" id="IPR010997">
    <property type="entry name" value="HRDC-like_sf"/>
</dbReference>
<dbReference type="Gene3D" id="3.30.420.10">
    <property type="entry name" value="Ribonuclease H-like superfamily/Ribonuclease H"/>
    <property type="match status" value="1"/>
</dbReference>
<dbReference type="SUPFAM" id="SSF53098">
    <property type="entry name" value="Ribonuclease H-like"/>
    <property type="match status" value="1"/>
</dbReference>
<evidence type="ECO:0000256" key="3">
    <source>
        <dbReference type="ARBA" id="ARBA00022722"/>
    </source>
</evidence>
<dbReference type="InterPro" id="IPR006292">
    <property type="entry name" value="RNase_D"/>
</dbReference>
<dbReference type="InterPro" id="IPR044876">
    <property type="entry name" value="HRDC_dom_sf"/>
</dbReference>
<dbReference type="InterPro" id="IPR051086">
    <property type="entry name" value="RNase_D-like"/>
</dbReference>
<dbReference type="CDD" id="cd06142">
    <property type="entry name" value="RNaseD_exo"/>
    <property type="match status" value="1"/>
</dbReference>
<evidence type="ECO:0000256" key="4">
    <source>
        <dbReference type="ARBA" id="ARBA00022801"/>
    </source>
</evidence>
<dbReference type="EC" id="3.1.26.3" evidence="7"/>
<dbReference type="NCBIfam" id="TIGR01388">
    <property type="entry name" value="rnd"/>
    <property type="match status" value="1"/>
</dbReference>
<dbReference type="SUPFAM" id="SSF47819">
    <property type="entry name" value="HRDC-like"/>
    <property type="match status" value="2"/>
</dbReference>
<dbReference type="InterPro" id="IPR036397">
    <property type="entry name" value="RNaseH_sf"/>
</dbReference>
<evidence type="ECO:0000313" key="7">
    <source>
        <dbReference type="EMBL" id="VAV86404.1"/>
    </source>
</evidence>
<evidence type="ECO:0000259" key="6">
    <source>
        <dbReference type="PROSITE" id="PS50967"/>
    </source>
</evidence>
<dbReference type="GO" id="GO:0003676">
    <property type="term" value="F:nucleic acid binding"/>
    <property type="evidence" value="ECO:0007669"/>
    <property type="project" value="InterPro"/>
</dbReference>
<accession>A0A3B0QYA3</accession>
<dbReference type="InterPro" id="IPR002121">
    <property type="entry name" value="HRDC_dom"/>
</dbReference>
<dbReference type="EMBL" id="UOEC01000003">
    <property type="protein sequence ID" value="VAV86404.1"/>
    <property type="molecule type" value="Genomic_DNA"/>
</dbReference>
<dbReference type="AlphaFoldDB" id="A0A3B0QYA3"/>
<dbReference type="Gene3D" id="1.10.150.80">
    <property type="entry name" value="HRDC domain"/>
    <property type="match status" value="1"/>
</dbReference>
<dbReference type="GO" id="GO:0008033">
    <property type="term" value="P:tRNA processing"/>
    <property type="evidence" value="ECO:0007669"/>
    <property type="project" value="UniProtKB-KW"/>
</dbReference>
<dbReference type="InterPro" id="IPR012337">
    <property type="entry name" value="RNaseH-like_sf"/>
</dbReference>
<keyword evidence="3" id="KW-0540">Nuclease</keyword>
<reference evidence="7" key="1">
    <citation type="submission" date="2018-06" db="EMBL/GenBank/DDBJ databases">
        <authorList>
            <person name="Zhirakovskaya E."/>
        </authorList>
    </citation>
    <scope>NUCLEOTIDE SEQUENCE</scope>
</reference>
<evidence type="ECO:0000256" key="2">
    <source>
        <dbReference type="ARBA" id="ARBA00022694"/>
    </source>
</evidence>
<name>A0A3B0QYA3_9ZZZZ</name>
<evidence type="ECO:0000256" key="1">
    <source>
        <dbReference type="ARBA" id="ARBA00022490"/>
    </source>
</evidence>
<evidence type="ECO:0000256" key="5">
    <source>
        <dbReference type="ARBA" id="ARBA00022839"/>
    </source>
</evidence>
<dbReference type="SMART" id="SM00474">
    <property type="entry name" value="35EXOc"/>
    <property type="match status" value="1"/>
</dbReference>
<feature type="domain" description="HRDC" evidence="6">
    <location>
        <begin position="208"/>
        <end position="289"/>
    </location>
</feature>
<dbReference type="GO" id="GO:0008408">
    <property type="term" value="F:3'-5' exonuclease activity"/>
    <property type="evidence" value="ECO:0007669"/>
    <property type="project" value="InterPro"/>
</dbReference>
<proteinExistence type="inferred from homology"/>
<dbReference type="GO" id="GO:0000166">
    <property type="term" value="F:nucleotide binding"/>
    <property type="evidence" value="ECO:0007669"/>
    <property type="project" value="InterPro"/>
</dbReference>
<keyword evidence="4 7" id="KW-0378">Hydrolase</keyword>
<keyword evidence="1" id="KW-0963">Cytoplasm</keyword>
<gene>
    <name evidence="7" type="ORF">MNBD_ALPHA08-2110</name>
</gene>
<dbReference type="PANTHER" id="PTHR47649">
    <property type="entry name" value="RIBONUCLEASE D"/>
    <property type="match status" value="1"/>
</dbReference>
<dbReference type="PROSITE" id="PS50967">
    <property type="entry name" value="HRDC"/>
    <property type="match status" value="1"/>
</dbReference>
<protein>
    <submittedName>
        <fullName evidence="7">Ribonuclease D</fullName>
        <ecNumber evidence="7">3.1.26.3</ecNumber>
    </submittedName>
</protein>
<dbReference type="HAMAP" id="MF_01899">
    <property type="entry name" value="RNase_D"/>
    <property type="match status" value="1"/>
</dbReference>
<dbReference type="InterPro" id="IPR002562">
    <property type="entry name" value="3'-5'_exonuclease_dom"/>
</dbReference>
<organism evidence="7">
    <name type="scientific">hydrothermal vent metagenome</name>
    <dbReference type="NCBI Taxonomy" id="652676"/>
    <lineage>
        <taxon>unclassified sequences</taxon>
        <taxon>metagenomes</taxon>
        <taxon>ecological metagenomes</taxon>
    </lineage>
</organism>
<dbReference type="GO" id="GO:0004525">
    <property type="term" value="F:ribonuclease III activity"/>
    <property type="evidence" value="ECO:0007669"/>
    <property type="project" value="UniProtKB-EC"/>
</dbReference>
<dbReference type="Pfam" id="PF00570">
    <property type="entry name" value="HRDC"/>
    <property type="match status" value="1"/>
</dbReference>
<sequence length="394" mass="44141">MKIITTTGELETLCRDLGQDPYITVDTEFMRERTYWAKLCLIQIAGAEHEAIVDPQADGLDLSSFFELMANESIVKVFHAARQDVEIIHHLSGVIPKPLFDTQIAAMVCGFGDQIGYEPLVRRLVDAQIDKSSRFTDWSRRPLSDKQLHYALSDVTHLRGVYEKLKTQLDTSGREPWLTEEMKVLTDEETYQTDPEKAWLRVKYRPRKKIQQAILMDVAAWREKEAQHRDVPRNRIIKDDAIGELAMQAPKDQNALSRLRAVPRGYANSRHGEAIVAAVKRGLARDLNDVPDVKDRSQRLPEGVGEIAEILKLALKITAEQEGIAARIIANAADIEAIAGGKTDKVKTLKGWRRDLFGQVALNLKAGKLAIGLRDGKAAIFSVADQESDLKAAE</sequence>
<dbReference type="GO" id="GO:0033890">
    <property type="term" value="F:ribonuclease D activity"/>
    <property type="evidence" value="ECO:0007669"/>
    <property type="project" value="InterPro"/>
</dbReference>
<dbReference type="Pfam" id="PF01612">
    <property type="entry name" value="DNA_pol_A_exo1"/>
    <property type="match status" value="1"/>
</dbReference>